<dbReference type="Pfam" id="PF00296">
    <property type="entry name" value="Bac_luciferase"/>
    <property type="match status" value="1"/>
</dbReference>
<protein>
    <recommendedName>
        <fullName evidence="2">Luciferase-like monooxygenase</fullName>
    </recommendedName>
</protein>
<evidence type="ECO:0000313" key="4">
    <source>
        <dbReference type="EMBL" id="TYB76670.1"/>
    </source>
</evidence>
<dbReference type="PANTHER" id="PTHR30137:SF6">
    <property type="entry name" value="LUCIFERASE-LIKE MONOOXYGENASE"/>
    <property type="match status" value="1"/>
</dbReference>
<accession>A0A8H2LHR9</accession>
<dbReference type="GO" id="GO:0016705">
    <property type="term" value="F:oxidoreductase activity, acting on paired donors, with incorporation or reduction of molecular oxygen"/>
    <property type="evidence" value="ECO:0007669"/>
    <property type="project" value="InterPro"/>
</dbReference>
<dbReference type="InterPro" id="IPR050766">
    <property type="entry name" value="Bact_Lucif_Oxidored"/>
</dbReference>
<evidence type="ECO:0000313" key="5">
    <source>
        <dbReference type="Proteomes" id="UP000323324"/>
    </source>
</evidence>
<dbReference type="GO" id="GO:0005829">
    <property type="term" value="C:cytosol"/>
    <property type="evidence" value="ECO:0007669"/>
    <property type="project" value="TreeGrafter"/>
</dbReference>
<gene>
    <name evidence="4" type="ORF">ES676_04815</name>
</gene>
<dbReference type="PANTHER" id="PTHR30137">
    <property type="entry name" value="LUCIFERASE-LIKE MONOOXYGENASE"/>
    <property type="match status" value="1"/>
</dbReference>
<dbReference type="InterPro" id="IPR011251">
    <property type="entry name" value="Luciferase-like_dom"/>
</dbReference>
<dbReference type="NCBIfam" id="TIGR03558">
    <property type="entry name" value="oxido_grp_1"/>
    <property type="match status" value="1"/>
</dbReference>
<evidence type="ECO:0000256" key="1">
    <source>
        <dbReference type="ARBA" id="ARBA00007789"/>
    </source>
</evidence>
<comment type="similarity">
    <text evidence="1">To bacterial alkanal monooxygenase alpha and beta chains.</text>
</comment>
<dbReference type="RefSeq" id="WP_148368918.1">
    <property type="nucleotide sequence ID" value="NZ_VSKM01000004.1"/>
</dbReference>
<dbReference type="AlphaFoldDB" id="A0A8H2LHR9"/>
<dbReference type="FunFam" id="3.20.20.30:FF:000002">
    <property type="entry name" value="LLM class flavin-dependent oxidoreductase"/>
    <property type="match status" value="1"/>
</dbReference>
<sequence>MKTQHTAYSILDLALVSEGYTLKQTYNNALKLAQNAETFGYTRYWLAEHHNAPNIASSATSVLIGYVAQGTKTLRIGSGGIMLPNHSPLIVAEQFGTLGALYPNRIDLGLGRASGTDRETAQAIRSDFMEAAHSFPKELDKIQQYFSTKNASSKVRATVAEGVNVPVYILGSSTDSAHLAAKKGLPYSFASHFATTHLWDAIAIYRKEFKPSADLETPYVMAGVNIIVADTDEEAHRLSTSLIRMILGILTGKRDYVQPPTAMTAEYEEILQHPQIHQMLKYSFIGSKATVKSQVKAFMAKTEADELIAVTNIYDIKDRIRSYELFAEIMKELNE</sequence>
<organism evidence="4 5">
    <name type="scientific">Bizionia saleffrena</name>
    <dbReference type="NCBI Taxonomy" id="291189"/>
    <lineage>
        <taxon>Bacteria</taxon>
        <taxon>Pseudomonadati</taxon>
        <taxon>Bacteroidota</taxon>
        <taxon>Flavobacteriia</taxon>
        <taxon>Flavobacteriales</taxon>
        <taxon>Flavobacteriaceae</taxon>
        <taxon>Bizionia</taxon>
    </lineage>
</organism>
<dbReference type="SUPFAM" id="SSF51679">
    <property type="entry name" value="Bacterial luciferase-like"/>
    <property type="match status" value="1"/>
</dbReference>
<dbReference type="Gene3D" id="3.20.20.30">
    <property type="entry name" value="Luciferase-like domain"/>
    <property type="match status" value="1"/>
</dbReference>
<dbReference type="InterPro" id="IPR019949">
    <property type="entry name" value="CmoO-like"/>
</dbReference>
<proteinExistence type="predicted"/>
<dbReference type="InterPro" id="IPR036661">
    <property type="entry name" value="Luciferase-like_sf"/>
</dbReference>
<feature type="domain" description="Luciferase-like" evidence="3">
    <location>
        <begin position="11"/>
        <end position="266"/>
    </location>
</feature>
<reference evidence="4 5" key="1">
    <citation type="submission" date="2019-08" db="EMBL/GenBank/DDBJ databases">
        <title>Genomes of Antarctic Bizionia species.</title>
        <authorList>
            <person name="Bowman J.P."/>
        </authorList>
    </citation>
    <scope>NUCLEOTIDE SEQUENCE [LARGE SCALE GENOMIC DNA]</scope>
    <source>
        <strain evidence="4 5">HFD</strain>
    </source>
</reference>
<dbReference type="EMBL" id="VSKM01000004">
    <property type="protein sequence ID" value="TYB76670.1"/>
    <property type="molecule type" value="Genomic_DNA"/>
</dbReference>
<evidence type="ECO:0000259" key="3">
    <source>
        <dbReference type="Pfam" id="PF00296"/>
    </source>
</evidence>
<comment type="caution">
    <text evidence="4">The sequence shown here is derived from an EMBL/GenBank/DDBJ whole genome shotgun (WGS) entry which is preliminary data.</text>
</comment>
<dbReference type="Proteomes" id="UP000323324">
    <property type="component" value="Unassembled WGS sequence"/>
</dbReference>
<evidence type="ECO:0000256" key="2">
    <source>
        <dbReference type="ARBA" id="ARBA00074555"/>
    </source>
</evidence>
<name>A0A8H2LHR9_9FLAO</name>
<keyword evidence="5" id="KW-1185">Reference proteome</keyword>